<keyword evidence="6" id="KW-1185">Reference proteome</keyword>
<dbReference type="EMBL" id="CDMY01000299">
    <property type="protein sequence ID" value="CEM00817.1"/>
    <property type="molecule type" value="Genomic_DNA"/>
</dbReference>
<dbReference type="Pfam" id="PF00227">
    <property type="entry name" value="Proteasome"/>
    <property type="match status" value="1"/>
</dbReference>
<evidence type="ECO:0000313" key="5">
    <source>
        <dbReference type="EMBL" id="CEM00817.1"/>
    </source>
</evidence>
<dbReference type="InterPro" id="IPR001353">
    <property type="entry name" value="Proteasome_sua/b"/>
</dbReference>
<evidence type="ECO:0000256" key="3">
    <source>
        <dbReference type="ARBA" id="ARBA00023242"/>
    </source>
</evidence>
<dbReference type="GO" id="GO:0043161">
    <property type="term" value="P:proteasome-mediated ubiquitin-dependent protein catabolic process"/>
    <property type="evidence" value="ECO:0007669"/>
    <property type="project" value="InterPro"/>
</dbReference>
<dbReference type="FunCoup" id="A0A0G4ESC4">
    <property type="interactions" value="456"/>
</dbReference>
<sequence>MSIFSYNGAALVGMAGKDCVAVAVDKRLGVNQFQTISANFQRAFQVSERCFVALGGLASDVQTVHKEIAYRMKMYSLREEREMEPKVVTALVASMLYARRFGPWFVDPVVAGLDKDNKPVLAGYDSIGAKSEAHDFVTGGTASDQLFGLCEQFWKPDMDADQLFETISQCLLAAVDRDCVSGWGADVFILTADGTVTKKTLKVRQD</sequence>
<evidence type="ECO:0000256" key="2">
    <source>
        <dbReference type="ARBA" id="ARBA00022942"/>
    </source>
</evidence>
<evidence type="ECO:0000256" key="4">
    <source>
        <dbReference type="RuleBase" id="RU004203"/>
    </source>
</evidence>
<dbReference type="InParanoid" id="A0A0G4ESC4"/>
<dbReference type="STRING" id="1169540.A0A0G4ESC4"/>
<dbReference type="Proteomes" id="UP000041254">
    <property type="component" value="Unassembled WGS sequence"/>
</dbReference>
<comment type="subcellular location">
    <subcellularLocation>
        <location evidence="4">Cytoplasm</location>
    </subcellularLocation>
    <subcellularLocation>
        <location evidence="4">Nucleus</location>
    </subcellularLocation>
</comment>
<name>A0A0G4ESC4_VITBC</name>
<dbReference type="PANTHER" id="PTHR32194">
    <property type="entry name" value="METALLOPROTEASE TLDD"/>
    <property type="match status" value="1"/>
</dbReference>
<dbReference type="PANTHER" id="PTHR32194:SF10">
    <property type="entry name" value="PROTEASOME SUBUNIT BETA TYPE-3"/>
    <property type="match status" value="1"/>
</dbReference>
<comment type="subunit">
    <text evidence="4">Component of the proteasome complex.</text>
</comment>
<dbReference type="InterPro" id="IPR033811">
    <property type="entry name" value="Proteasome_beta_3"/>
</dbReference>
<dbReference type="OrthoDB" id="204949at2759"/>
<proteinExistence type="inferred from homology"/>
<dbReference type="VEuPathDB" id="CryptoDB:Vbra_2137"/>
<dbReference type="GO" id="GO:0019774">
    <property type="term" value="C:proteasome core complex, beta-subunit complex"/>
    <property type="evidence" value="ECO:0007669"/>
    <property type="project" value="InterPro"/>
</dbReference>
<dbReference type="FunFam" id="3.60.20.10:FF:000003">
    <property type="entry name" value="Proteasome subunit beta type-3"/>
    <property type="match status" value="1"/>
</dbReference>
<dbReference type="CDD" id="cd03759">
    <property type="entry name" value="proteasome_beta_type_3"/>
    <property type="match status" value="1"/>
</dbReference>
<dbReference type="InterPro" id="IPR029055">
    <property type="entry name" value="Ntn_hydrolases_N"/>
</dbReference>
<keyword evidence="1 4" id="KW-0963">Cytoplasm</keyword>
<reference evidence="5 6" key="1">
    <citation type="submission" date="2014-11" db="EMBL/GenBank/DDBJ databases">
        <authorList>
            <person name="Zhu J."/>
            <person name="Qi W."/>
            <person name="Song R."/>
        </authorList>
    </citation>
    <scope>NUCLEOTIDE SEQUENCE [LARGE SCALE GENOMIC DNA]</scope>
</reference>
<dbReference type="PROSITE" id="PS00854">
    <property type="entry name" value="PROTEASOME_BETA_1"/>
    <property type="match status" value="1"/>
</dbReference>
<protein>
    <recommendedName>
        <fullName evidence="4">Proteasome subunit beta</fullName>
    </recommendedName>
</protein>
<accession>A0A0G4ESC4</accession>
<dbReference type="AlphaFoldDB" id="A0A0G4ESC4"/>
<gene>
    <name evidence="5" type="ORF">Vbra_2137</name>
</gene>
<keyword evidence="2 4" id="KW-0647">Proteasome</keyword>
<dbReference type="GO" id="GO:0005737">
    <property type="term" value="C:cytoplasm"/>
    <property type="evidence" value="ECO:0007669"/>
    <property type="project" value="UniProtKB-SubCell"/>
</dbReference>
<organism evidence="5 6">
    <name type="scientific">Vitrella brassicaformis (strain CCMP3155)</name>
    <dbReference type="NCBI Taxonomy" id="1169540"/>
    <lineage>
        <taxon>Eukaryota</taxon>
        <taxon>Sar</taxon>
        <taxon>Alveolata</taxon>
        <taxon>Colpodellida</taxon>
        <taxon>Vitrellaceae</taxon>
        <taxon>Vitrella</taxon>
    </lineage>
</organism>
<comment type="function">
    <text evidence="4">Component of the proteasome, a multicatalytic proteinase complex which is characterized by its ability to cleave peptides with Arg, Phe, Tyr, Leu, and Glu adjacent to the leaving group at neutral or slightly basic pH. The proteasome has an ATP-dependent proteolytic activity.</text>
</comment>
<keyword evidence="3 4" id="KW-0539">Nucleus</keyword>
<dbReference type="OMA" id="CSEQLYG"/>
<comment type="similarity">
    <text evidence="4">Belongs to the peptidase T1B family.</text>
</comment>
<evidence type="ECO:0000313" key="6">
    <source>
        <dbReference type="Proteomes" id="UP000041254"/>
    </source>
</evidence>
<dbReference type="InterPro" id="IPR016050">
    <property type="entry name" value="Proteasome_bsu_CS"/>
</dbReference>
<dbReference type="PhylomeDB" id="A0A0G4ESC4"/>
<evidence type="ECO:0000256" key="1">
    <source>
        <dbReference type="ARBA" id="ARBA00022490"/>
    </source>
</evidence>
<dbReference type="InterPro" id="IPR023333">
    <property type="entry name" value="Proteasome_suB-type"/>
</dbReference>
<dbReference type="Gene3D" id="3.60.20.10">
    <property type="entry name" value="Glutamine Phosphoribosylpyrophosphate, subunit 1, domain 1"/>
    <property type="match status" value="1"/>
</dbReference>
<dbReference type="SUPFAM" id="SSF56235">
    <property type="entry name" value="N-terminal nucleophile aminohydrolases (Ntn hydrolases)"/>
    <property type="match status" value="1"/>
</dbReference>
<dbReference type="GO" id="GO:0005634">
    <property type="term" value="C:nucleus"/>
    <property type="evidence" value="ECO:0007669"/>
    <property type="project" value="UniProtKB-SubCell"/>
</dbReference>
<dbReference type="PROSITE" id="PS51476">
    <property type="entry name" value="PROTEASOME_BETA_2"/>
    <property type="match status" value="1"/>
</dbReference>